<evidence type="ECO:0000313" key="2">
    <source>
        <dbReference type="Proteomes" id="UP001497644"/>
    </source>
</evidence>
<protein>
    <submittedName>
        <fullName evidence="1">Uncharacterized protein</fullName>
    </submittedName>
</protein>
<name>A0AAV2P7N1_9HYME</name>
<sequence length="68" mass="7739">MGIWRRTAPVHHIVSCARGSMMPTIWQGLPNIKRIKQRLRECRNDSPAPNEYELLSSSTRFVASDNTG</sequence>
<keyword evidence="2" id="KW-1185">Reference proteome</keyword>
<gene>
    <name evidence="1" type="ORF">LPLAT_LOCUS12781</name>
</gene>
<dbReference type="AlphaFoldDB" id="A0AAV2P7N1"/>
<dbReference type="EMBL" id="OZ034830">
    <property type="protein sequence ID" value="CAL1687604.1"/>
    <property type="molecule type" value="Genomic_DNA"/>
</dbReference>
<proteinExistence type="predicted"/>
<accession>A0AAV2P7N1</accession>
<reference evidence="1" key="1">
    <citation type="submission" date="2024-04" db="EMBL/GenBank/DDBJ databases">
        <authorList>
            <consortium name="Molecular Ecology Group"/>
        </authorList>
    </citation>
    <scope>NUCLEOTIDE SEQUENCE</scope>
</reference>
<dbReference type="Proteomes" id="UP001497644">
    <property type="component" value="Chromosome 7"/>
</dbReference>
<organism evidence="1 2">
    <name type="scientific">Lasius platythorax</name>
    <dbReference type="NCBI Taxonomy" id="488582"/>
    <lineage>
        <taxon>Eukaryota</taxon>
        <taxon>Metazoa</taxon>
        <taxon>Ecdysozoa</taxon>
        <taxon>Arthropoda</taxon>
        <taxon>Hexapoda</taxon>
        <taxon>Insecta</taxon>
        <taxon>Pterygota</taxon>
        <taxon>Neoptera</taxon>
        <taxon>Endopterygota</taxon>
        <taxon>Hymenoptera</taxon>
        <taxon>Apocrita</taxon>
        <taxon>Aculeata</taxon>
        <taxon>Formicoidea</taxon>
        <taxon>Formicidae</taxon>
        <taxon>Formicinae</taxon>
        <taxon>Lasius</taxon>
        <taxon>Lasius</taxon>
    </lineage>
</organism>
<evidence type="ECO:0000313" key="1">
    <source>
        <dbReference type="EMBL" id="CAL1687604.1"/>
    </source>
</evidence>